<dbReference type="PANTHER" id="PTHR37423">
    <property type="entry name" value="SOLUBLE LYTIC MUREIN TRANSGLYCOSYLASE-RELATED"/>
    <property type="match status" value="1"/>
</dbReference>
<protein>
    <recommendedName>
        <fullName evidence="8">Lytic murein transglycosylase</fullName>
    </recommendedName>
</protein>
<evidence type="ECO:0000313" key="6">
    <source>
        <dbReference type="EMBL" id="KAA0875824.1"/>
    </source>
</evidence>
<dbReference type="InterPro" id="IPR037061">
    <property type="entry name" value="Lytic_TGlycoase_superhlx_L_sf"/>
</dbReference>
<feature type="domain" description="Lytic transglycosylase superhelical linker" evidence="5">
    <location>
        <begin position="405"/>
        <end position="471"/>
    </location>
</feature>
<dbReference type="Pfam" id="PF01464">
    <property type="entry name" value="SLT"/>
    <property type="match status" value="1"/>
</dbReference>
<evidence type="ECO:0008006" key="8">
    <source>
        <dbReference type="Google" id="ProtNLM"/>
    </source>
</evidence>
<feature type="domain" description="Transglycosylase SLT" evidence="4">
    <location>
        <begin position="483"/>
        <end position="594"/>
    </location>
</feature>
<dbReference type="Pfam" id="PF14718">
    <property type="entry name" value="SLT_L"/>
    <property type="match status" value="1"/>
</dbReference>
<gene>
    <name evidence="6" type="ORF">E1H14_03830</name>
</gene>
<dbReference type="Gene3D" id="1.10.530.10">
    <property type="match status" value="1"/>
</dbReference>
<evidence type="ECO:0000256" key="3">
    <source>
        <dbReference type="SAM" id="SignalP"/>
    </source>
</evidence>
<dbReference type="Proteomes" id="UP000325302">
    <property type="component" value="Unassembled WGS sequence"/>
</dbReference>
<dbReference type="CDD" id="cd13401">
    <property type="entry name" value="Slt70-like"/>
    <property type="match status" value="1"/>
</dbReference>
<dbReference type="OrthoDB" id="92254at2"/>
<dbReference type="GO" id="GO:0004553">
    <property type="term" value="F:hydrolase activity, hydrolyzing O-glycosyl compounds"/>
    <property type="evidence" value="ECO:0007669"/>
    <property type="project" value="InterPro"/>
</dbReference>
<keyword evidence="7" id="KW-1185">Reference proteome</keyword>
<organism evidence="6 7">
    <name type="scientific">Nitrincola tapanii</name>
    <dbReference type="NCBI Taxonomy" id="1708751"/>
    <lineage>
        <taxon>Bacteria</taxon>
        <taxon>Pseudomonadati</taxon>
        <taxon>Pseudomonadota</taxon>
        <taxon>Gammaproteobacteria</taxon>
        <taxon>Oceanospirillales</taxon>
        <taxon>Oceanospirillaceae</taxon>
        <taxon>Nitrincola</taxon>
    </lineage>
</organism>
<dbReference type="InterPro" id="IPR008258">
    <property type="entry name" value="Transglycosylase_SLT_dom_1"/>
</dbReference>
<evidence type="ECO:0000259" key="5">
    <source>
        <dbReference type="Pfam" id="PF14718"/>
    </source>
</evidence>
<dbReference type="SUPFAM" id="SSF48435">
    <property type="entry name" value="Bacterial muramidases"/>
    <property type="match status" value="1"/>
</dbReference>
<keyword evidence="2 3" id="KW-0732">Signal</keyword>
<sequence length="650" mass="73941">MKFRKLFSTLAAGVLLSACAQANMSREAQRELYLNTLAAGEAGRLEAFEQGLAQLHDYPLRPYLTFTQDRNLISRLKPAELESLVASYADSPLGNRLLGAYTTQMGMRQNWSDFRYFYSRLKQPSSQQSCYAALADLADGQTAQAWQQAQSLWTQGQSQHSACDPLFEAWIAAGQLTPTIAFERLLLALEAGNQGIARYTERFITRPEDKAHLALIWQVYERPASLAKNPQQLSKQIPHHRRLALLATERYAQQDLEAALESWIQLRDRLEIPAPEQEALASKWGVRFAKRFPDNGLDLLARLDPGFDFAEVTEWRIRLALVQENWPLVRNLIQQLPDNLQQNGRWIYWGQVAANRLGETADPAALQRLMTERSYYGFKAAELNGQPFSLNHKPGNFSAAELQRVAQIPAMQRMYELYRLGDENQARSEWNHLSNHLSQDEVHAAAYVVKSWNWYFQAIRGAIAADRWDDLELRFPAPYAPFFAQATQEFEIEPAWALAVTRQESAFLEVARSGVGARGLMQLMPATARETATRYGIPLSNLERLNEPEVNIRLGSAYLAQMQRQFNGNRVLATAAYNAGPGRVRQWMQARGHLPLDIWIETIPFDETRTYVQNVLSFGVIYNQMAGQSARVFNDQERTQLAWAKPNPLF</sequence>
<evidence type="ECO:0000256" key="1">
    <source>
        <dbReference type="ARBA" id="ARBA00007734"/>
    </source>
</evidence>
<comment type="similarity">
    <text evidence="1">Belongs to the transglycosylase Slt family.</text>
</comment>
<dbReference type="InterPro" id="IPR012289">
    <property type="entry name" value="Lytic_TGlycosylase_superhlx_L"/>
</dbReference>
<dbReference type="Gene3D" id="1.10.1240.20">
    <property type="entry name" value="Lytic transglycosylase, superhelical linker domain"/>
    <property type="match status" value="1"/>
</dbReference>
<dbReference type="SUPFAM" id="SSF53955">
    <property type="entry name" value="Lysozyme-like"/>
    <property type="match status" value="1"/>
</dbReference>
<dbReference type="PANTHER" id="PTHR37423:SF5">
    <property type="entry name" value="SOLUBLE LYTIC MUREIN TRANSGLYCOSYLASE"/>
    <property type="match status" value="1"/>
</dbReference>
<feature type="chain" id="PRO_5022783097" description="Lytic murein transglycosylase" evidence="3">
    <location>
        <begin position="23"/>
        <end position="650"/>
    </location>
</feature>
<accession>A0A5A9W5V3</accession>
<evidence type="ECO:0000259" key="4">
    <source>
        <dbReference type="Pfam" id="PF01464"/>
    </source>
</evidence>
<dbReference type="Gene3D" id="1.25.20.10">
    <property type="entry name" value="Bacterial muramidases"/>
    <property type="match status" value="1"/>
</dbReference>
<name>A0A5A9W5V3_9GAMM</name>
<dbReference type="InterPro" id="IPR008939">
    <property type="entry name" value="Lytic_TGlycosylase_superhlx_U"/>
</dbReference>
<comment type="caution">
    <text evidence="6">The sequence shown here is derived from an EMBL/GenBank/DDBJ whole genome shotgun (WGS) entry which is preliminary data.</text>
</comment>
<reference evidence="6 7" key="1">
    <citation type="submission" date="2019-03" db="EMBL/GenBank/DDBJ databases">
        <title>Nitrincola sp. nov. isolated from an Indian soda lake.</title>
        <authorList>
            <person name="Joshi A."/>
            <person name="Thite S.V."/>
            <person name="Joseph N."/>
            <person name="Dhotre D."/>
            <person name="Moorthy M."/>
            <person name="Shouche Y.S."/>
        </authorList>
    </citation>
    <scope>NUCLEOTIDE SEQUENCE [LARGE SCALE GENOMIC DNA]</scope>
    <source>
        <strain evidence="6 7">MEB193</strain>
    </source>
</reference>
<dbReference type="EMBL" id="SMRS01000002">
    <property type="protein sequence ID" value="KAA0875824.1"/>
    <property type="molecule type" value="Genomic_DNA"/>
</dbReference>
<dbReference type="InterPro" id="IPR023346">
    <property type="entry name" value="Lysozyme-like_dom_sf"/>
</dbReference>
<dbReference type="AlphaFoldDB" id="A0A5A9W5V3"/>
<feature type="signal peptide" evidence="3">
    <location>
        <begin position="1"/>
        <end position="22"/>
    </location>
</feature>
<dbReference type="RefSeq" id="WP_149390128.1">
    <property type="nucleotide sequence ID" value="NZ_SMRS01000002.1"/>
</dbReference>
<dbReference type="GO" id="GO:0042597">
    <property type="term" value="C:periplasmic space"/>
    <property type="evidence" value="ECO:0007669"/>
    <property type="project" value="InterPro"/>
</dbReference>
<dbReference type="PROSITE" id="PS51257">
    <property type="entry name" value="PROKAR_LIPOPROTEIN"/>
    <property type="match status" value="1"/>
</dbReference>
<proteinExistence type="inferred from homology"/>
<evidence type="ECO:0000256" key="2">
    <source>
        <dbReference type="ARBA" id="ARBA00022729"/>
    </source>
</evidence>
<evidence type="ECO:0000313" key="7">
    <source>
        <dbReference type="Proteomes" id="UP000325302"/>
    </source>
</evidence>